<dbReference type="SUPFAM" id="SSF54593">
    <property type="entry name" value="Glyoxalase/Bleomycin resistance protein/Dihydroxybiphenyl dioxygenase"/>
    <property type="match status" value="1"/>
</dbReference>
<dbReference type="Pfam" id="PF00903">
    <property type="entry name" value="Glyoxalase"/>
    <property type="match status" value="1"/>
</dbReference>
<feature type="chain" id="PRO_5046714781" evidence="1">
    <location>
        <begin position="19"/>
        <end position="280"/>
    </location>
</feature>
<dbReference type="InterPro" id="IPR052164">
    <property type="entry name" value="Anthracycline_SecMetBiosynth"/>
</dbReference>
<proteinExistence type="predicted"/>
<feature type="signal peptide" evidence="1">
    <location>
        <begin position="1"/>
        <end position="18"/>
    </location>
</feature>
<reference evidence="4" key="1">
    <citation type="journal article" date="2019" name="Int. J. Syst. Evol. Microbiol.">
        <title>The Global Catalogue of Microorganisms (GCM) 10K type strain sequencing project: providing services to taxonomists for standard genome sequencing and annotation.</title>
        <authorList>
            <consortium name="The Broad Institute Genomics Platform"/>
            <consortium name="The Broad Institute Genome Sequencing Center for Infectious Disease"/>
            <person name="Wu L."/>
            <person name="Ma J."/>
        </authorList>
    </citation>
    <scope>NUCLEOTIDE SEQUENCE [LARGE SCALE GENOMIC DNA]</scope>
    <source>
        <strain evidence="4">CCUG 63418</strain>
    </source>
</reference>
<dbReference type="InterPro" id="IPR004360">
    <property type="entry name" value="Glyas_Fos-R_dOase_dom"/>
</dbReference>
<dbReference type="InterPro" id="IPR029068">
    <property type="entry name" value="Glyas_Bleomycin-R_OHBP_Dase"/>
</dbReference>
<keyword evidence="4" id="KW-1185">Reference proteome</keyword>
<dbReference type="Gene3D" id="3.10.180.10">
    <property type="entry name" value="2,3-Dihydroxybiphenyl 1,2-Dioxygenase, domain 1"/>
    <property type="match status" value="2"/>
</dbReference>
<organism evidence="3 4">
    <name type="scientific">Mucilaginibacter calamicampi</name>
    <dbReference type="NCBI Taxonomy" id="1302352"/>
    <lineage>
        <taxon>Bacteria</taxon>
        <taxon>Pseudomonadati</taxon>
        <taxon>Bacteroidota</taxon>
        <taxon>Sphingobacteriia</taxon>
        <taxon>Sphingobacteriales</taxon>
        <taxon>Sphingobacteriaceae</taxon>
        <taxon>Mucilaginibacter</taxon>
    </lineage>
</organism>
<keyword evidence="1" id="KW-0732">Signal</keyword>
<dbReference type="InterPro" id="IPR037523">
    <property type="entry name" value="VOC_core"/>
</dbReference>
<gene>
    <name evidence="3" type="ORF">ACFQZS_13285</name>
</gene>
<feature type="domain" description="VOC" evidence="2">
    <location>
        <begin position="151"/>
        <end position="277"/>
    </location>
</feature>
<evidence type="ECO:0000259" key="2">
    <source>
        <dbReference type="PROSITE" id="PS51819"/>
    </source>
</evidence>
<accession>A0ABW2Z089</accession>
<evidence type="ECO:0000256" key="1">
    <source>
        <dbReference type="SAM" id="SignalP"/>
    </source>
</evidence>
<protein>
    <submittedName>
        <fullName evidence="3">VOC family protein</fullName>
    </submittedName>
</protein>
<sequence>MRYITLFFLTVLCLSASAQNIALKYVAFNVPNVKAAAQWYHNTLGFLVAMDGGDAYVSDAGKNFRIKFFAEPAQKNNYSDISFNACHIAIETDDIHKWENNILKAGGKYNTDSRLNAIGDAVIDMRDPNGLMIQLISRVRPYYKRTPGWPRFEHLALNMSNNKEAALWYVEFMGLTIPWSKDPADSVRPVSNYRIPYVGDPGRNMAMEFLTTGDLRDYTKLGFGVSYVAFEVKDATTFVKNIVRGGAKQEGEARKTNGRLIIRVRCPWGNMLQVEQRVGK</sequence>
<evidence type="ECO:0000313" key="4">
    <source>
        <dbReference type="Proteomes" id="UP001596958"/>
    </source>
</evidence>
<dbReference type="RefSeq" id="WP_377101009.1">
    <property type="nucleotide sequence ID" value="NZ_JBHTHU010000015.1"/>
</dbReference>
<dbReference type="PANTHER" id="PTHR33993">
    <property type="entry name" value="GLYOXALASE-RELATED"/>
    <property type="match status" value="1"/>
</dbReference>
<feature type="domain" description="VOC" evidence="2">
    <location>
        <begin position="22"/>
        <end position="138"/>
    </location>
</feature>
<dbReference type="CDD" id="cd06587">
    <property type="entry name" value="VOC"/>
    <property type="match status" value="1"/>
</dbReference>
<dbReference type="EMBL" id="JBHTHU010000015">
    <property type="protein sequence ID" value="MFD0751122.1"/>
    <property type="molecule type" value="Genomic_DNA"/>
</dbReference>
<dbReference type="Proteomes" id="UP001596958">
    <property type="component" value="Unassembled WGS sequence"/>
</dbReference>
<dbReference type="PROSITE" id="PS51819">
    <property type="entry name" value="VOC"/>
    <property type="match status" value="2"/>
</dbReference>
<evidence type="ECO:0000313" key="3">
    <source>
        <dbReference type="EMBL" id="MFD0751122.1"/>
    </source>
</evidence>
<comment type="caution">
    <text evidence="3">The sequence shown here is derived from an EMBL/GenBank/DDBJ whole genome shotgun (WGS) entry which is preliminary data.</text>
</comment>
<name>A0ABW2Z089_9SPHI</name>